<comment type="caution">
    <text evidence="1">The sequence shown here is derived from an EMBL/GenBank/DDBJ whole genome shotgun (WGS) entry which is preliminary data.</text>
</comment>
<accession>A0A835FXJ4</accession>
<organism evidence="1 2">
    <name type="scientific">Digitaria exilis</name>
    <dbReference type="NCBI Taxonomy" id="1010633"/>
    <lineage>
        <taxon>Eukaryota</taxon>
        <taxon>Viridiplantae</taxon>
        <taxon>Streptophyta</taxon>
        <taxon>Embryophyta</taxon>
        <taxon>Tracheophyta</taxon>
        <taxon>Spermatophyta</taxon>
        <taxon>Magnoliopsida</taxon>
        <taxon>Liliopsida</taxon>
        <taxon>Poales</taxon>
        <taxon>Poaceae</taxon>
        <taxon>PACMAD clade</taxon>
        <taxon>Panicoideae</taxon>
        <taxon>Panicodae</taxon>
        <taxon>Paniceae</taxon>
        <taxon>Anthephorinae</taxon>
        <taxon>Digitaria</taxon>
    </lineage>
</organism>
<evidence type="ECO:0000313" key="2">
    <source>
        <dbReference type="Proteomes" id="UP000636709"/>
    </source>
</evidence>
<protein>
    <submittedName>
        <fullName evidence="1">Uncharacterized protein</fullName>
    </submittedName>
</protein>
<gene>
    <name evidence="1" type="ORF">HU200_002857</name>
</gene>
<dbReference type="OrthoDB" id="690794at2759"/>
<dbReference type="AlphaFoldDB" id="A0A835FXJ4"/>
<reference evidence="1" key="1">
    <citation type="submission" date="2020-07" db="EMBL/GenBank/DDBJ databases">
        <title>Genome sequence and genetic diversity analysis of an under-domesticated orphan crop, white fonio (Digitaria exilis).</title>
        <authorList>
            <person name="Bennetzen J.L."/>
            <person name="Chen S."/>
            <person name="Ma X."/>
            <person name="Wang X."/>
            <person name="Yssel A.E.J."/>
            <person name="Chaluvadi S.R."/>
            <person name="Johnson M."/>
            <person name="Gangashetty P."/>
            <person name="Hamidou F."/>
            <person name="Sanogo M.D."/>
            <person name="Zwaenepoel A."/>
            <person name="Wallace J."/>
            <person name="Van De Peer Y."/>
            <person name="Van Deynze A."/>
        </authorList>
    </citation>
    <scope>NUCLEOTIDE SEQUENCE</scope>
    <source>
        <tissue evidence="1">Leaves</tissue>
    </source>
</reference>
<dbReference type="Proteomes" id="UP000636709">
    <property type="component" value="Unassembled WGS sequence"/>
</dbReference>
<evidence type="ECO:0000313" key="1">
    <source>
        <dbReference type="EMBL" id="KAF8779181.1"/>
    </source>
</evidence>
<keyword evidence="2" id="KW-1185">Reference proteome</keyword>
<name>A0A835FXJ4_9POAL</name>
<sequence length="67" mass="7606">MPGLGVHLNIESPESDQIYPVHWEGIEGYNGPAHEFDYDMIWDNGIQGARFLSFCFVLPCLSSVYEI</sequence>
<proteinExistence type="predicted"/>
<dbReference type="EMBL" id="JACEFO010000186">
    <property type="protein sequence ID" value="KAF8779181.1"/>
    <property type="molecule type" value="Genomic_DNA"/>
</dbReference>